<evidence type="ECO:0000313" key="6">
    <source>
        <dbReference type="EMBL" id="GAA3794446.1"/>
    </source>
</evidence>
<comment type="similarity">
    <text evidence="1">Belongs to the LysR transcriptional regulatory family.</text>
</comment>
<dbReference type="InterPro" id="IPR005119">
    <property type="entry name" value="LysR_subst-bd"/>
</dbReference>
<evidence type="ECO:0000256" key="4">
    <source>
        <dbReference type="ARBA" id="ARBA00023163"/>
    </source>
</evidence>
<evidence type="ECO:0000259" key="5">
    <source>
        <dbReference type="PROSITE" id="PS50931"/>
    </source>
</evidence>
<sequence length="311" mass="33408">MIEVAERGSFSAAAEGLSMTQPAVSRQISGLERRLGVSLFRRTPRGVKATAPGEIVVEQARDILARLRALEMRLGAFTNAEAGNLRLSAFSSANTGFMPEVIRRFGIAHPGVTLNLMRDDPAGPWASLKEGHIDLALITAWSLYADVNAAKYDPAAKPLDLDALTAVDLVPLLDEEFQIALPADHALARQRRVRLPDLRSETWIEGGYPDCLGPIPQLATAMGGAPQIGFFCEDWNGKQALVAGGAGIMLVPTLAQHSLRPDVVLRPTIPSLPARRLYAVSLAPPFRLPAVSALLDILTKVSREQAPESTG</sequence>
<dbReference type="SUPFAM" id="SSF53850">
    <property type="entry name" value="Periplasmic binding protein-like II"/>
    <property type="match status" value="1"/>
</dbReference>
<dbReference type="Pfam" id="PF00126">
    <property type="entry name" value="HTH_1"/>
    <property type="match status" value="1"/>
</dbReference>
<reference evidence="7" key="1">
    <citation type="journal article" date="2019" name="Int. J. Syst. Evol. Microbiol.">
        <title>The Global Catalogue of Microorganisms (GCM) 10K type strain sequencing project: providing services to taxonomists for standard genome sequencing and annotation.</title>
        <authorList>
            <consortium name="The Broad Institute Genomics Platform"/>
            <consortium name="The Broad Institute Genome Sequencing Center for Infectious Disease"/>
            <person name="Wu L."/>
            <person name="Ma J."/>
        </authorList>
    </citation>
    <scope>NUCLEOTIDE SEQUENCE [LARGE SCALE GENOMIC DNA]</scope>
    <source>
        <strain evidence="7">JCM 16908</strain>
    </source>
</reference>
<feature type="domain" description="HTH lysR-type" evidence="5">
    <location>
        <begin position="1"/>
        <end position="50"/>
    </location>
</feature>
<dbReference type="InterPro" id="IPR036390">
    <property type="entry name" value="WH_DNA-bd_sf"/>
</dbReference>
<keyword evidence="2" id="KW-0805">Transcription regulation</keyword>
<evidence type="ECO:0000256" key="2">
    <source>
        <dbReference type="ARBA" id="ARBA00023015"/>
    </source>
</evidence>
<dbReference type="Gene3D" id="3.40.190.10">
    <property type="entry name" value="Periplasmic binding protein-like II"/>
    <property type="match status" value="2"/>
</dbReference>
<organism evidence="6 7">
    <name type="scientific">Sphaerisporangium flaviroseum</name>
    <dbReference type="NCBI Taxonomy" id="509199"/>
    <lineage>
        <taxon>Bacteria</taxon>
        <taxon>Bacillati</taxon>
        <taxon>Actinomycetota</taxon>
        <taxon>Actinomycetes</taxon>
        <taxon>Streptosporangiales</taxon>
        <taxon>Streptosporangiaceae</taxon>
        <taxon>Sphaerisporangium</taxon>
    </lineage>
</organism>
<evidence type="ECO:0000313" key="7">
    <source>
        <dbReference type="Proteomes" id="UP001500888"/>
    </source>
</evidence>
<keyword evidence="7" id="KW-1185">Reference proteome</keyword>
<dbReference type="PRINTS" id="PR00039">
    <property type="entry name" value="HTHLYSR"/>
</dbReference>
<dbReference type="Pfam" id="PF03466">
    <property type="entry name" value="LysR_substrate"/>
    <property type="match status" value="1"/>
</dbReference>
<comment type="caution">
    <text evidence="6">The sequence shown here is derived from an EMBL/GenBank/DDBJ whole genome shotgun (WGS) entry which is preliminary data.</text>
</comment>
<dbReference type="Proteomes" id="UP001500888">
    <property type="component" value="Unassembled WGS sequence"/>
</dbReference>
<proteinExistence type="inferred from homology"/>
<evidence type="ECO:0000256" key="1">
    <source>
        <dbReference type="ARBA" id="ARBA00009437"/>
    </source>
</evidence>
<evidence type="ECO:0000256" key="3">
    <source>
        <dbReference type="ARBA" id="ARBA00023125"/>
    </source>
</evidence>
<dbReference type="InterPro" id="IPR000847">
    <property type="entry name" value="LysR_HTH_N"/>
</dbReference>
<name>A0ABP7HJH9_9ACTN</name>
<dbReference type="Gene3D" id="1.10.10.10">
    <property type="entry name" value="Winged helix-like DNA-binding domain superfamily/Winged helix DNA-binding domain"/>
    <property type="match status" value="1"/>
</dbReference>
<gene>
    <name evidence="6" type="ORF">GCM10022226_12270</name>
</gene>
<dbReference type="EMBL" id="BAAAZR010000001">
    <property type="protein sequence ID" value="GAA3794446.1"/>
    <property type="molecule type" value="Genomic_DNA"/>
</dbReference>
<keyword evidence="3" id="KW-0238">DNA-binding</keyword>
<dbReference type="SUPFAM" id="SSF46785">
    <property type="entry name" value="Winged helix' DNA-binding domain"/>
    <property type="match status" value="1"/>
</dbReference>
<dbReference type="InterPro" id="IPR036388">
    <property type="entry name" value="WH-like_DNA-bd_sf"/>
</dbReference>
<protein>
    <submittedName>
        <fullName evidence="6">LysR family transcriptional regulator</fullName>
    </submittedName>
</protein>
<dbReference type="PANTHER" id="PTHR30346:SF29">
    <property type="entry name" value="LYSR SUBSTRATE-BINDING"/>
    <property type="match status" value="1"/>
</dbReference>
<keyword evidence="4" id="KW-0804">Transcription</keyword>
<dbReference type="PANTHER" id="PTHR30346">
    <property type="entry name" value="TRANSCRIPTIONAL DUAL REGULATOR HCAR-RELATED"/>
    <property type="match status" value="1"/>
</dbReference>
<accession>A0ABP7HJH9</accession>
<dbReference type="PROSITE" id="PS50931">
    <property type="entry name" value="HTH_LYSR"/>
    <property type="match status" value="1"/>
</dbReference>